<evidence type="ECO:0000256" key="3">
    <source>
        <dbReference type="ARBA" id="ARBA00022840"/>
    </source>
</evidence>
<evidence type="ECO:0000256" key="6">
    <source>
        <dbReference type="HAMAP-Rule" id="MF_02207"/>
    </source>
</evidence>
<comment type="subcellular location">
    <subcellularLocation>
        <location evidence="6">Cytoplasm</location>
    </subcellularLocation>
    <text evidence="6">Membrane-associated.</text>
</comment>
<evidence type="ECO:0000256" key="2">
    <source>
        <dbReference type="ARBA" id="ARBA00022741"/>
    </source>
</evidence>
<evidence type="ECO:0000256" key="5">
    <source>
        <dbReference type="ARBA" id="ARBA00023458"/>
    </source>
</evidence>
<dbReference type="CDD" id="cd10225">
    <property type="entry name" value="ASKHA_NBD_MreB-like"/>
    <property type="match status" value="1"/>
</dbReference>
<dbReference type="SUPFAM" id="SSF53067">
    <property type="entry name" value="Actin-like ATPase domain"/>
    <property type="match status" value="2"/>
</dbReference>
<dbReference type="RefSeq" id="WP_226392333.1">
    <property type="nucleotide sequence ID" value="NZ_JADCKB010000007.1"/>
</dbReference>
<evidence type="ECO:0000313" key="8">
    <source>
        <dbReference type="Proteomes" id="UP000806542"/>
    </source>
</evidence>
<dbReference type="Gene3D" id="3.30.420.40">
    <property type="match status" value="3"/>
</dbReference>
<proteinExistence type="inferred from homology"/>
<feature type="binding site" evidence="6">
    <location>
        <begin position="11"/>
        <end position="13"/>
    </location>
    <ligand>
        <name>ATP</name>
        <dbReference type="ChEBI" id="CHEBI:30616"/>
    </ligand>
</feature>
<dbReference type="Proteomes" id="UP000806542">
    <property type="component" value="Unassembled WGS sequence"/>
</dbReference>
<comment type="function">
    <text evidence="6">Forms membrane-associated dynamic filaments that are essential for cell shape determination. Acts by regulating cell wall synthesis and cell elongation, and thus cell shape. A feedback loop between cell geometry and MreB localization may maintain elongated cell shape by targeting cell wall growth to regions of negative cell wall curvature.</text>
</comment>
<dbReference type="NCBIfam" id="NF010539">
    <property type="entry name" value="PRK13927.1"/>
    <property type="match status" value="1"/>
</dbReference>
<sequence>MAVDLGIDLGTANTLIYEKKRGIVLNEPSMVVRSTKNQQILAIGSDASDMMGRTPDGVQALRPIRNGVITSFQGTVALLKHFIKKTAKNSFFRIRVVICVPCGITEVERRAVTEAARNAGAKEVYLIEQPLAAAIGCGIEISEPCGNMIVNVGAGVTEVAVISLGGIVVSHSVRVAGDAFDNSIVQYVKRKYNMSIGDVTAQQVKCSIGSAYFYRETDKTEIKGRDLMTGLPKTAVITSDEVREALKENAEEIVDAVKVALEKTPPELASDIMVSGIVLAGGGAKLKGLGRLIHVNTEIPVYIAEEPMECVAAGAGKSLDFMAEMGRRQNSFL</sequence>
<dbReference type="EMBL" id="JADCKB010000007">
    <property type="protein sequence ID" value="MBE5039769.1"/>
    <property type="molecule type" value="Genomic_DNA"/>
</dbReference>
<dbReference type="PANTHER" id="PTHR42749:SF1">
    <property type="entry name" value="CELL SHAPE-DETERMINING PROTEIN MREB"/>
    <property type="match status" value="1"/>
</dbReference>
<dbReference type="InterPro" id="IPR043129">
    <property type="entry name" value="ATPase_NBD"/>
</dbReference>
<dbReference type="InterPro" id="IPR056546">
    <property type="entry name" value="MreB_MamK-like"/>
</dbReference>
<accession>A0A9D5M588</accession>
<gene>
    <name evidence="6" type="primary">mreB</name>
    <name evidence="7" type="ORF">INF28_04740</name>
</gene>
<reference evidence="7" key="1">
    <citation type="submission" date="2020-10" db="EMBL/GenBank/DDBJ databases">
        <title>ChiBAC.</title>
        <authorList>
            <person name="Zenner C."/>
            <person name="Hitch T.C.A."/>
            <person name="Clavel T."/>
        </authorList>
    </citation>
    <scope>NUCLEOTIDE SEQUENCE</scope>
    <source>
        <strain evidence="7">DSM 107454</strain>
    </source>
</reference>
<dbReference type="HAMAP" id="MF_02207">
    <property type="entry name" value="MreB"/>
    <property type="match status" value="1"/>
</dbReference>
<keyword evidence="3 6" id="KW-0067">ATP-binding</keyword>
<comment type="caution">
    <text evidence="6">Lacks conserved residue(s) required for the propagation of feature annotation.</text>
</comment>
<dbReference type="GO" id="GO:0008360">
    <property type="term" value="P:regulation of cell shape"/>
    <property type="evidence" value="ECO:0007669"/>
    <property type="project" value="UniProtKB-UniRule"/>
</dbReference>
<comment type="similarity">
    <text evidence="5 6">Belongs to the FtsA/MreB family.</text>
</comment>
<evidence type="ECO:0000256" key="4">
    <source>
        <dbReference type="ARBA" id="ARBA00022960"/>
    </source>
</evidence>
<keyword evidence="2 6" id="KW-0547">Nucleotide-binding</keyword>
<dbReference type="PANTHER" id="PTHR42749">
    <property type="entry name" value="CELL SHAPE-DETERMINING PROTEIN MREB"/>
    <property type="match status" value="1"/>
</dbReference>
<dbReference type="GO" id="GO:0005737">
    <property type="term" value="C:cytoplasm"/>
    <property type="evidence" value="ECO:0007669"/>
    <property type="project" value="UniProtKB-SubCell"/>
</dbReference>
<comment type="caution">
    <text evidence="7">The sequence shown here is derived from an EMBL/GenBank/DDBJ whole genome shotgun (WGS) entry which is preliminary data.</text>
</comment>
<dbReference type="GO" id="GO:0005524">
    <property type="term" value="F:ATP binding"/>
    <property type="evidence" value="ECO:0007669"/>
    <property type="project" value="UniProtKB-KW"/>
</dbReference>
<dbReference type="GO" id="GO:0000902">
    <property type="term" value="P:cell morphogenesis"/>
    <property type="evidence" value="ECO:0007669"/>
    <property type="project" value="InterPro"/>
</dbReference>
<organism evidence="7 8">
    <name type="scientific">Ructibacterium gallinarum</name>
    <dbReference type="NCBI Taxonomy" id="2779355"/>
    <lineage>
        <taxon>Bacteria</taxon>
        <taxon>Bacillati</taxon>
        <taxon>Bacillota</taxon>
        <taxon>Clostridia</taxon>
        <taxon>Eubacteriales</taxon>
        <taxon>Oscillospiraceae</taxon>
        <taxon>Ructibacterium</taxon>
    </lineage>
</organism>
<dbReference type="NCBIfam" id="TIGR00904">
    <property type="entry name" value="mreB"/>
    <property type="match status" value="1"/>
</dbReference>
<keyword evidence="1 6" id="KW-0963">Cytoplasm</keyword>
<dbReference type="AlphaFoldDB" id="A0A9D5M588"/>
<dbReference type="InterPro" id="IPR004753">
    <property type="entry name" value="MreB"/>
</dbReference>
<protein>
    <recommendedName>
        <fullName evidence="6">Cell shape-determining protein MreB</fullName>
    </recommendedName>
</protein>
<comment type="subunit">
    <text evidence="6">Forms polymers.</text>
</comment>
<evidence type="ECO:0000313" key="7">
    <source>
        <dbReference type="EMBL" id="MBE5039769.1"/>
    </source>
</evidence>
<name>A0A9D5M588_9FIRM</name>
<evidence type="ECO:0000256" key="1">
    <source>
        <dbReference type="ARBA" id="ARBA00022490"/>
    </source>
</evidence>
<keyword evidence="4 6" id="KW-0133">Cell shape</keyword>
<dbReference type="PRINTS" id="PR01652">
    <property type="entry name" value="SHAPEPROTEIN"/>
</dbReference>
<keyword evidence="8" id="KW-1185">Reference proteome</keyword>
<dbReference type="Pfam" id="PF06723">
    <property type="entry name" value="MreB_Mbl"/>
    <property type="match status" value="1"/>
</dbReference>